<evidence type="ECO:0000256" key="6">
    <source>
        <dbReference type="SAM" id="MobiDB-lite"/>
    </source>
</evidence>
<dbReference type="SUPFAM" id="SSF46785">
    <property type="entry name" value="Winged helix' DNA-binding domain"/>
    <property type="match status" value="1"/>
</dbReference>
<organism evidence="8">
    <name type="scientific">Oryza nivara</name>
    <name type="common">Indian wild rice</name>
    <name type="synonym">Oryza sativa f. spontanea</name>
    <dbReference type="NCBI Taxonomy" id="4536"/>
    <lineage>
        <taxon>Eukaryota</taxon>
        <taxon>Viridiplantae</taxon>
        <taxon>Streptophyta</taxon>
        <taxon>Embryophyta</taxon>
        <taxon>Tracheophyta</taxon>
        <taxon>Spermatophyta</taxon>
        <taxon>Magnoliopsida</taxon>
        <taxon>Liliopsida</taxon>
        <taxon>Poales</taxon>
        <taxon>Poaceae</taxon>
        <taxon>BOP clade</taxon>
        <taxon>Oryzoideae</taxon>
        <taxon>Oryzeae</taxon>
        <taxon>Oryzinae</taxon>
        <taxon>Oryza</taxon>
    </lineage>
</organism>
<name>A0A0E0HJG5_ORYNI</name>
<dbReference type="PRINTS" id="PR00929">
    <property type="entry name" value="ATHOOK"/>
</dbReference>
<accession>A0A0E0HJG5</accession>
<reference evidence="8" key="1">
    <citation type="submission" date="2015-04" db="UniProtKB">
        <authorList>
            <consortium name="EnsemblPlants"/>
        </authorList>
    </citation>
    <scope>IDENTIFICATION</scope>
    <source>
        <strain evidence="8">SL10</strain>
    </source>
</reference>
<dbReference type="GO" id="GO:0000786">
    <property type="term" value="C:nucleosome"/>
    <property type="evidence" value="ECO:0007669"/>
    <property type="project" value="InterPro"/>
</dbReference>
<reference evidence="8" key="2">
    <citation type="submission" date="2018-04" db="EMBL/GenBank/DDBJ databases">
        <title>OnivRS2 (Oryza nivara Reference Sequence Version 2).</title>
        <authorList>
            <person name="Zhang J."/>
            <person name="Kudrna D."/>
            <person name="Lee S."/>
            <person name="Talag J."/>
            <person name="Rajasekar S."/>
            <person name="Welchert J."/>
            <person name="Hsing Y.-I."/>
            <person name="Wing R.A."/>
        </authorList>
    </citation>
    <scope>NUCLEOTIDE SEQUENCE [LARGE SCALE GENOMIC DNA]</scope>
    <source>
        <strain evidence="8">SL10</strain>
    </source>
</reference>
<dbReference type="GO" id="GO:0045910">
    <property type="term" value="P:negative regulation of DNA recombination"/>
    <property type="evidence" value="ECO:0007669"/>
    <property type="project" value="TreeGrafter"/>
</dbReference>
<dbReference type="InterPro" id="IPR000116">
    <property type="entry name" value="HMGA"/>
</dbReference>
<feature type="region of interest" description="Disordered" evidence="6">
    <location>
        <begin position="467"/>
        <end position="514"/>
    </location>
</feature>
<dbReference type="FunFam" id="1.10.10.10:FF:000493">
    <property type="entry name" value="HMG-Y-related protein A"/>
    <property type="match status" value="1"/>
</dbReference>
<dbReference type="InterPro" id="IPR036390">
    <property type="entry name" value="WH_DNA-bd_sf"/>
</dbReference>
<feature type="domain" description="H15" evidence="7">
    <location>
        <begin position="35"/>
        <end position="104"/>
    </location>
</feature>
<dbReference type="SMART" id="SM00384">
    <property type="entry name" value="AT_hook"/>
    <property type="match status" value="12"/>
</dbReference>
<dbReference type="GO" id="GO:0030261">
    <property type="term" value="P:chromosome condensation"/>
    <property type="evidence" value="ECO:0007669"/>
    <property type="project" value="TreeGrafter"/>
</dbReference>
<keyword evidence="4" id="KW-0238">DNA-binding</keyword>
<dbReference type="InterPro" id="IPR036388">
    <property type="entry name" value="WH-like_DNA-bd_sf"/>
</dbReference>
<evidence type="ECO:0000256" key="5">
    <source>
        <dbReference type="ARBA" id="ARBA00023242"/>
    </source>
</evidence>
<dbReference type="PANTHER" id="PTHR11467:SF166">
    <property type="entry name" value="OS05G0597200 PROTEIN"/>
    <property type="match status" value="1"/>
</dbReference>
<protein>
    <recommendedName>
        <fullName evidence="7">H15 domain-containing protein</fullName>
    </recommendedName>
</protein>
<feature type="compositionally biased region" description="Low complexity" evidence="6">
    <location>
        <begin position="164"/>
        <end position="179"/>
    </location>
</feature>
<dbReference type="HOGENOM" id="CLU_515264_0_0_1"/>
<evidence type="ECO:0000256" key="1">
    <source>
        <dbReference type="ARBA" id="ARBA00004123"/>
    </source>
</evidence>
<dbReference type="AlphaFoldDB" id="A0A0E0HJG5"/>
<feature type="compositionally biased region" description="Basic residues" evidence="6">
    <location>
        <begin position="180"/>
        <end position="190"/>
    </location>
</feature>
<dbReference type="GO" id="GO:0003690">
    <property type="term" value="F:double-stranded DNA binding"/>
    <property type="evidence" value="ECO:0007669"/>
    <property type="project" value="TreeGrafter"/>
</dbReference>
<dbReference type="Gramene" id="ONIVA05G30270.1">
    <property type="protein sequence ID" value="ONIVA05G30270.1"/>
    <property type="gene ID" value="ONIVA05G30270"/>
</dbReference>
<feature type="region of interest" description="Disordered" evidence="6">
    <location>
        <begin position="400"/>
        <end position="441"/>
    </location>
</feature>
<dbReference type="PROSITE" id="PS51504">
    <property type="entry name" value="H15"/>
    <property type="match status" value="1"/>
</dbReference>
<dbReference type="eggNOG" id="ENOG502S0IU">
    <property type="taxonomic scope" value="Eukaryota"/>
</dbReference>
<dbReference type="OMA" id="CVNAEVD"/>
<dbReference type="GO" id="GO:0006355">
    <property type="term" value="P:regulation of DNA-templated transcription"/>
    <property type="evidence" value="ECO:0007669"/>
    <property type="project" value="InterPro"/>
</dbReference>
<dbReference type="Gene3D" id="1.10.10.10">
    <property type="entry name" value="Winged helix-like DNA-binding domain superfamily/Winged helix DNA-binding domain"/>
    <property type="match status" value="1"/>
</dbReference>
<dbReference type="Proteomes" id="UP000006591">
    <property type="component" value="Chromosome 5"/>
</dbReference>
<dbReference type="PANTHER" id="PTHR11467">
    <property type="entry name" value="HISTONE H1"/>
    <property type="match status" value="1"/>
</dbReference>
<proteinExistence type="predicted"/>
<evidence type="ECO:0000313" key="9">
    <source>
        <dbReference type="Proteomes" id="UP000006591"/>
    </source>
</evidence>
<feature type="region of interest" description="Disordered" evidence="6">
    <location>
        <begin position="1"/>
        <end position="22"/>
    </location>
</feature>
<dbReference type="EnsemblPlants" id="ONIVA05G30270.1">
    <property type="protein sequence ID" value="ONIVA05G30270.1"/>
    <property type="gene ID" value="ONIVA05G30270"/>
</dbReference>
<keyword evidence="3" id="KW-0677">Repeat</keyword>
<dbReference type="STRING" id="4536.A0A0E0HJG5"/>
<comment type="subcellular location">
    <subcellularLocation>
        <location evidence="2">Chromosome</location>
    </subcellularLocation>
    <subcellularLocation>
        <location evidence="1">Nucleus</location>
    </subcellularLocation>
</comment>
<keyword evidence="9" id="KW-1185">Reference proteome</keyword>
<dbReference type="GO" id="GO:0006334">
    <property type="term" value="P:nucleosome assembly"/>
    <property type="evidence" value="ECO:0007669"/>
    <property type="project" value="InterPro"/>
</dbReference>
<evidence type="ECO:0000313" key="8">
    <source>
        <dbReference type="EnsemblPlants" id="ONIVA05G30270.1"/>
    </source>
</evidence>
<feature type="compositionally biased region" description="Low complexity" evidence="6">
    <location>
        <begin position="1"/>
        <end position="18"/>
    </location>
</feature>
<dbReference type="PRINTS" id="PR00930">
    <property type="entry name" value="HIGHMOBLTYIY"/>
</dbReference>
<evidence type="ECO:0000256" key="4">
    <source>
        <dbReference type="ARBA" id="ARBA00023125"/>
    </source>
</evidence>
<dbReference type="GO" id="GO:0031492">
    <property type="term" value="F:nucleosomal DNA binding"/>
    <property type="evidence" value="ECO:0007669"/>
    <property type="project" value="TreeGrafter"/>
</dbReference>
<feature type="region of interest" description="Disordered" evidence="6">
    <location>
        <begin position="106"/>
        <end position="341"/>
    </location>
</feature>
<keyword evidence="5" id="KW-0539">Nucleus</keyword>
<feature type="compositionally biased region" description="Low complexity" evidence="6">
    <location>
        <begin position="120"/>
        <end position="130"/>
    </location>
</feature>
<evidence type="ECO:0000256" key="2">
    <source>
        <dbReference type="ARBA" id="ARBA00004286"/>
    </source>
</evidence>
<evidence type="ECO:0000256" key="3">
    <source>
        <dbReference type="ARBA" id="ARBA00022737"/>
    </source>
</evidence>
<dbReference type="InterPro" id="IPR005818">
    <property type="entry name" value="Histone_H1/H5_H15"/>
</dbReference>
<dbReference type="SMART" id="SM00526">
    <property type="entry name" value="H15"/>
    <property type="match status" value="1"/>
</dbReference>
<evidence type="ECO:0000259" key="7">
    <source>
        <dbReference type="PROSITE" id="PS51504"/>
    </source>
</evidence>
<dbReference type="InterPro" id="IPR017956">
    <property type="entry name" value="AT_hook_DNA-bd_motif"/>
</dbReference>
<dbReference type="GO" id="GO:0005730">
    <property type="term" value="C:nucleolus"/>
    <property type="evidence" value="ECO:0007669"/>
    <property type="project" value="TreeGrafter"/>
</dbReference>
<sequence length="540" mass="56571">MVVAVASPSSAPGPGAAGRPHPTYKEARFSLRYSPHPKIILMILRALKELPDPIISSRRAIAKYISDNFSGLPSHHDALLTVHLRRLRSQGLLLMSGHSYLLSTSATAARGRGRGRPPKKASSSAPPQKRGPGRPRKNTALFPVPVLEAKPGRGRPRKNPVPVASSTSSAAAAATALSLRVKRGPGRPRKNAAATPLRLGVKRGPGRPRKNATATPLSLGVKRGPGRPRKNAAAAASPVALPPASPLKRGVGRPRKNATPLVKPGPGRPSGFKRGPGRPRKNATPPVLSVPPTAAAVLGVKRGRGRPRKDKPLQSWSVLSGGAAMTKRGPGRPRKKRPLEAGGVVAAQVDTADGGEAGAVQNGGEVRCLLSDGASSMGNRGPGSPRKEVLLENEPTVSTLVGKRGRGRPKKEKPSAARPAETGDAKSMGIKRGRGRPRKDSSFQAVFAEAAGQVSRDVTAAQPEGDADLLARKEPETAAVVSVENKETRPADAGGVVVSEEKTSIDPVEAGSNDNSLRRWKEQLDVQTFDMTRCKILGGI</sequence>
<dbReference type="Pfam" id="PF00538">
    <property type="entry name" value="Linker_histone"/>
    <property type="match status" value="1"/>
</dbReference>
<feature type="compositionally biased region" description="Basic residues" evidence="6">
    <location>
        <begin position="200"/>
        <end position="210"/>
    </location>
</feature>